<gene>
    <name evidence="1" type="ORF">NIES267_44380</name>
</gene>
<dbReference type="Proteomes" id="UP000218418">
    <property type="component" value="Chromosome"/>
</dbReference>
<name>A0A1Z4LUL3_9CYAN</name>
<dbReference type="AlphaFoldDB" id="A0A1Z4LUL3"/>
<dbReference type="EMBL" id="AP018227">
    <property type="protein sequence ID" value="BAY84940.1"/>
    <property type="molecule type" value="Genomic_DNA"/>
</dbReference>
<sequence>MENLRDKIHRLIEQLSEDELEKTWETVHTLRCDFQMIKAMQEVKDSQQPWDFLNDEEAIKYLEE</sequence>
<organism evidence="1 2">
    <name type="scientific">Calothrix parasitica NIES-267</name>
    <dbReference type="NCBI Taxonomy" id="1973488"/>
    <lineage>
        <taxon>Bacteria</taxon>
        <taxon>Bacillati</taxon>
        <taxon>Cyanobacteriota</taxon>
        <taxon>Cyanophyceae</taxon>
        <taxon>Nostocales</taxon>
        <taxon>Calotrichaceae</taxon>
        <taxon>Calothrix</taxon>
    </lineage>
</organism>
<evidence type="ECO:0000313" key="1">
    <source>
        <dbReference type="EMBL" id="BAY84940.1"/>
    </source>
</evidence>
<proteinExistence type="predicted"/>
<reference evidence="1 2" key="1">
    <citation type="submission" date="2017-06" db="EMBL/GenBank/DDBJ databases">
        <title>Genome sequencing of cyanobaciteial culture collection at National Institute for Environmental Studies (NIES).</title>
        <authorList>
            <person name="Hirose Y."/>
            <person name="Shimura Y."/>
            <person name="Fujisawa T."/>
            <person name="Nakamura Y."/>
            <person name="Kawachi M."/>
        </authorList>
    </citation>
    <scope>NUCLEOTIDE SEQUENCE [LARGE SCALE GENOMIC DNA]</scope>
    <source>
        <strain evidence="1 2">NIES-267</strain>
    </source>
</reference>
<protein>
    <submittedName>
        <fullName evidence="1">Uncharacterized protein</fullName>
    </submittedName>
</protein>
<evidence type="ECO:0000313" key="2">
    <source>
        <dbReference type="Proteomes" id="UP000218418"/>
    </source>
</evidence>
<dbReference type="OrthoDB" id="488616at2"/>
<accession>A0A1Z4LUL3</accession>
<keyword evidence="2" id="KW-1185">Reference proteome</keyword>